<dbReference type="PANTHER" id="PTHR43687">
    <property type="entry name" value="ADENYLYLSULFATE REDUCTASE, BETA SUBUNIT"/>
    <property type="match status" value="1"/>
</dbReference>
<comment type="caution">
    <text evidence="6">The sequence shown here is derived from an EMBL/GenBank/DDBJ whole genome shotgun (WGS) entry which is preliminary data.</text>
</comment>
<keyword evidence="3" id="KW-0408">Iron</keyword>
<dbReference type="Pfam" id="PF12838">
    <property type="entry name" value="Fer4_7"/>
    <property type="match status" value="1"/>
</dbReference>
<dbReference type="InterPro" id="IPR050572">
    <property type="entry name" value="Fe-S_Ferredoxin"/>
</dbReference>
<keyword evidence="7" id="KW-1185">Reference proteome</keyword>
<proteinExistence type="predicted"/>
<gene>
    <name evidence="6" type="ORF">GCM10008018_10930</name>
</gene>
<dbReference type="PROSITE" id="PS00198">
    <property type="entry name" value="4FE4S_FER_1"/>
    <property type="match status" value="2"/>
</dbReference>
<organism evidence="6 7">
    <name type="scientific">Paenibacillus marchantiophytorum</name>
    <dbReference type="NCBI Taxonomy" id="1619310"/>
    <lineage>
        <taxon>Bacteria</taxon>
        <taxon>Bacillati</taxon>
        <taxon>Bacillota</taxon>
        <taxon>Bacilli</taxon>
        <taxon>Bacillales</taxon>
        <taxon>Paenibacillaceae</taxon>
        <taxon>Paenibacillus</taxon>
    </lineage>
</organism>
<name>A0ABQ2BQH3_9BACL</name>
<evidence type="ECO:0000256" key="1">
    <source>
        <dbReference type="ARBA" id="ARBA00022485"/>
    </source>
</evidence>
<sequence>MIELVSESKCVECNLCVSVCPTNVFDRGEHGIPVIARQSDCQTCFMCELYCPADALYVAADAEGPTAVSEALLDEQGLLGGYREKVGWGKGRKPVAEHPYMYELAKRTAIG</sequence>
<evidence type="ECO:0000256" key="3">
    <source>
        <dbReference type="ARBA" id="ARBA00023004"/>
    </source>
</evidence>
<dbReference type="Proteomes" id="UP000615455">
    <property type="component" value="Unassembled WGS sequence"/>
</dbReference>
<evidence type="ECO:0000313" key="7">
    <source>
        <dbReference type="Proteomes" id="UP000615455"/>
    </source>
</evidence>
<dbReference type="InterPro" id="IPR017900">
    <property type="entry name" value="4Fe4S_Fe_S_CS"/>
</dbReference>
<dbReference type="PANTHER" id="PTHR43687:SF4">
    <property type="entry name" value="BLR5484 PROTEIN"/>
    <property type="match status" value="1"/>
</dbReference>
<evidence type="ECO:0000259" key="5">
    <source>
        <dbReference type="PROSITE" id="PS51379"/>
    </source>
</evidence>
<evidence type="ECO:0000256" key="2">
    <source>
        <dbReference type="ARBA" id="ARBA00022723"/>
    </source>
</evidence>
<keyword evidence="2" id="KW-0479">Metal-binding</keyword>
<evidence type="ECO:0000313" key="6">
    <source>
        <dbReference type="EMBL" id="GGI45205.1"/>
    </source>
</evidence>
<dbReference type="InterPro" id="IPR017896">
    <property type="entry name" value="4Fe4S_Fe-S-bd"/>
</dbReference>
<dbReference type="RefSeq" id="WP_189008653.1">
    <property type="nucleotide sequence ID" value="NZ_BMHE01000003.1"/>
</dbReference>
<feature type="domain" description="4Fe-4S ferredoxin-type" evidence="5">
    <location>
        <begin position="1"/>
        <end position="30"/>
    </location>
</feature>
<protein>
    <submittedName>
        <fullName evidence="6">4Fe-4S ferredoxin</fullName>
    </submittedName>
</protein>
<accession>A0ABQ2BQH3</accession>
<keyword evidence="4" id="KW-0411">Iron-sulfur</keyword>
<dbReference type="EMBL" id="BMHE01000003">
    <property type="protein sequence ID" value="GGI45205.1"/>
    <property type="molecule type" value="Genomic_DNA"/>
</dbReference>
<dbReference type="SUPFAM" id="SSF54862">
    <property type="entry name" value="4Fe-4S ferredoxins"/>
    <property type="match status" value="1"/>
</dbReference>
<dbReference type="PROSITE" id="PS51379">
    <property type="entry name" value="4FE4S_FER_2"/>
    <property type="match status" value="2"/>
</dbReference>
<reference evidence="7" key="1">
    <citation type="journal article" date="2019" name="Int. J. Syst. Evol. Microbiol.">
        <title>The Global Catalogue of Microorganisms (GCM) 10K type strain sequencing project: providing services to taxonomists for standard genome sequencing and annotation.</title>
        <authorList>
            <consortium name="The Broad Institute Genomics Platform"/>
            <consortium name="The Broad Institute Genome Sequencing Center for Infectious Disease"/>
            <person name="Wu L."/>
            <person name="Ma J."/>
        </authorList>
    </citation>
    <scope>NUCLEOTIDE SEQUENCE [LARGE SCALE GENOMIC DNA]</scope>
    <source>
        <strain evidence="7">CGMCC 1.15043</strain>
    </source>
</reference>
<evidence type="ECO:0000256" key="4">
    <source>
        <dbReference type="ARBA" id="ARBA00023014"/>
    </source>
</evidence>
<dbReference type="Gene3D" id="3.30.70.20">
    <property type="match status" value="1"/>
</dbReference>
<feature type="domain" description="4Fe-4S ferredoxin-type" evidence="5">
    <location>
        <begin position="31"/>
        <end position="61"/>
    </location>
</feature>
<keyword evidence="1" id="KW-0004">4Fe-4S</keyword>